<reference evidence="3 4" key="1">
    <citation type="submission" date="2024-10" db="EMBL/GenBank/DDBJ databases">
        <title>The Natural Products Discovery Center: Release of the First 8490 Sequenced Strains for Exploring Actinobacteria Biosynthetic Diversity.</title>
        <authorList>
            <person name="Kalkreuter E."/>
            <person name="Kautsar S.A."/>
            <person name="Yang D."/>
            <person name="Bader C.D."/>
            <person name="Teijaro C.N."/>
            <person name="Fluegel L."/>
            <person name="Davis C.M."/>
            <person name="Simpson J.R."/>
            <person name="Lauterbach L."/>
            <person name="Steele A.D."/>
            <person name="Gui C."/>
            <person name="Meng S."/>
            <person name="Li G."/>
            <person name="Viehrig K."/>
            <person name="Ye F."/>
            <person name="Su P."/>
            <person name="Kiefer A.F."/>
            <person name="Nichols A."/>
            <person name="Cepeda A.J."/>
            <person name="Yan W."/>
            <person name="Fan B."/>
            <person name="Jiang Y."/>
            <person name="Adhikari A."/>
            <person name="Zheng C.-J."/>
            <person name="Schuster L."/>
            <person name="Cowan T.M."/>
            <person name="Smanski M.J."/>
            <person name="Chevrette M.G."/>
            <person name="De Carvalho L.P.S."/>
            <person name="Shen B."/>
        </authorList>
    </citation>
    <scope>NUCLEOTIDE SEQUENCE [LARGE SCALE GENOMIC DNA]</scope>
    <source>
        <strain evidence="3 4">NPDC019377</strain>
    </source>
</reference>
<dbReference type="Proteomes" id="UP001611494">
    <property type="component" value="Unassembled WGS sequence"/>
</dbReference>
<dbReference type="InterPro" id="IPR036291">
    <property type="entry name" value="NAD(P)-bd_dom_sf"/>
</dbReference>
<evidence type="ECO:0000259" key="2">
    <source>
        <dbReference type="SMART" id="SM00829"/>
    </source>
</evidence>
<comment type="caution">
    <text evidence="3">The sequence shown here is derived from an EMBL/GenBank/DDBJ whole genome shotgun (WGS) entry which is preliminary data.</text>
</comment>
<dbReference type="RefSeq" id="WP_397059954.1">
    <property type="nucleotide sequence ID" value="NZ_JBIRYL010000001.1"/>
</dbReference>
<keyword evidence="1" id="KW-0560">Oxidoreductase</keyword>
<dbReference type="Pfam" id="PF00107">
    <property type="entry name" value="ADH_zinc_N"/>
    <property type="match status" value="1"/>
</dbReference>
<dbReference type="Pfam" id="PF16884">
    <property type="entry name" value="ADH_N_2"/>
    <property type="match status" value="1"/>
</dbReference>
<dbReference type="InterPro" id="IPR020843">
    <property type="entry name" value="ER"/>
</dbReference>
<dbReference type="SMART" id="SM00829">
    <property type="entry name" value="PKS_ER"/>
    <property type="match status" value="1"/>
</dbReference>
<evidence type="ECO:0000256" key="1">
    <source>
        <dbReference type="ARBA" id="ARBA00023002"/>
    </source>
</evidence>
<dbReference type="InterPro" id="IPR045010">
    <property type="entry name" value="MDR_fam"/>
</dbReference>
<accession>A0ABW7VRK0</accession>
<dbReference type="Gene3D" id="3.90.180.10">
    <property type="entry name" value="Medium-chain alcohol dehydrogenases, catalytic domain"/>
    <property type="match status" value="1"/>
</dbReference>
<evidence type="ECO:0000313" key="4">
    <source>
        <dbReference type="Proteomes" id="UP001611494"/>
    </source>
</evidence>
<organism evidence="3 4">
    <name type="scientific">Nocardia testacea</name>
    <dbReference type="NCBI Taxonomy" id="248551"/>
    <lineage>
        <taxon>Bacteria</taxon>
        <taxon>Bacillati</taxon>
        <taxon>Actinomycetota</taxon>
        <taxon>Actinomycetes</taxon>
        <taxon>Mycobacteriales</taxon>
        <taxon>Nocardiaceae</taxon>
        <taxon>Nocardia</taxon>
    </lineage>
</organism>
<dbReference type="PANTHER" id="PTHR43205">
    <property type="entry name" value="PROSTAGLANDIN REDUCTASE"/>
    <property type="match status" value="1"/>
</dbReference>
<proteinExistence type="predicted"/>
<dbReference type="CDD" id="cd05288">
    <property type="entry name" value="PGDH"/>
    <property type="match status" value="1"/>
</dbReference>
<protein>
    <submittedName>
        <fullName evidence="3">Zinc-binding dehydrogenase</fullName>
    </submittedName>
</protein>
<dbReference type="SUPFAM" id="SSF51735">
    <property type="entry name" value="NAD(P)-binding Rossmann-fold domains"/>
    <property type="match status" value="1"/>
</dbReference>
<dbReference type="EMBL" id="JBIRYL010000001">
    <property type="protein sequence ID" value="MFI2229222.1"/>
    <property type="molecule type" value="Genomic_DNA"/>
</dbReference>
<sequence>MRVVRAPKGLPSAEDFELVSQPVPRLAAGDVLFEATHMSLDPVMRRYLPGPDDAPGPIGGTARVGDIAMAATPPPAHALSGAFVGTVLESRHPDFAAGDRVRGGHLWQTHHVVPGTSLATIPQDADPLDELGVLGGPGLVAWCGMRIAAVRPGETLVVSAAGGAIGMVAGQLGKAAGARVVGIASGEKAEYVVHELGFDACVDRSTTAVADGLDEHCPEGIDAYFDNVGGDTGTAAFDRLREHGRYILCGMAAEYNGPESAVGPPLRPMLRKRLRLEGFVVYDHYPEYEVFRSEMRELYRSGSVRYRYETLHGLDAAPAGLIRLLSGQNRGKMIVDLTGSG</sequence>
<keyword evidence="4" id="KW-1185">Reference proteome</keyword>
<gene>
    <name evidence="3" type="ORF">ACH49Z_05165</name>
</gene>
<dbReference type="InterPro" id="IPR013149">
    <property type="entry name" value="ADH-like_C"/>
</dbReference>
<dbReference type="Gene3D" id="3.40.50.720">
    <property type="entry name" value="NAD(P)-binding Rossmann-like Domain"/>
    <property type="match status" value="1"/>
</dbReference>
<dbReference type="InterPro" id="IPR011032">
    <property type="entry name" value="GroES-like_sf"/>
</dbReference>
<dbReference type="InterPro" id="IPR041694">
    <property type="entry name" value="ADH_N_2"/>
</dbReference>
<dbReference type="SUPFAM" id="SSF50129">
    <property type="entry name" value="GroES-like"/>
    <property type="match status" value="1"/>
</dbReference>
<dbReference type="PANTHER" id="PTHR43205:SF7">
    <property type="entry name" value="PROSTAGLANDIN REDUCTASE 1"/>
    <property type="match status" value="1"/>
</dbReference>
<feature type="domain" description="Enoyl reductase (ER)" evidence="2">
    <location>
        <begin position="9"/>
        <end position="335"/>
    </location>
</feature>
<evidence type="ECO:0000313" key="3">
    <source>
        <dbReference type="EMBL" id="MFI2229222.1"/>
    </source>
</evidence>
<name>A0ABW7VRK0_9NOCA</name>